<protein>
    <submittedName>
        <fullName evidence="1">Uncharacterized protein</fullName>
    </submittedName>
</protein>
<dbReference type="OrthoDB" id="21545at2759"/>
<accession>F1A1H7</accession>
<dbReference type="RefSeq" id="XP_003293521.1">
    <property type="nucleotide sequence ID" value="XM_003293473.1"/>
</dbReference>
<evidence type="ECO:0000313" key="2">
    <source>
        <dbReference type="Proteomes" id="UP000001064"/>
    </source>
</evidence>
<dbReference type="Proteomes" id="UP000001064">
    <property type="component" value="Unassembled WGS sequence"/>
</dbReference>
<dbReference type="InParanoid" id="F1A1H7"/>
<dbReference type="AlphaFoldDB" id="F1A1H7"/>
<dbReference type="VEuPathDB" id="AmoebaDB:DICPUDRAFT_84068"/>
<name>F1A1H7_DICPU</name>
<proteinExistence type="predicted"/>
<dbReference type="KEGG" id="dpp:DICPUDRAFT_84068"/>
<dbReference type="eggNOG" id="ENOG502RI89">
    <property type="taxonomic scope" value="Eukaryota"/>
</dbReference>
<dbReference type="GeneID" id="10504833"/>
<gene>
    <name evidence="1" type="ORF">DICPUDRAFT_84068</name>
</gene>
<organism evidence="1 2">
    <name type="scientific">Dictyostelium purpureum</name>
    <name type="common">Slime mold</name>
    <dbReference type="NCBI Taxonomy" id="5786"/>
    <lineage>
        <taxon>Eukaryota</taxon>
        <taxon>Amoebozoa</taxon>
        <taxon>Evosea</taxon>
        <taxon>Eumycetozoa</taxon>
        <taxon>Dictyostelia</taxon>
        <taxon>Dictyosteliales</taxon>
        <taxon>Dictyosteliaceae</taxon>
        <taxon>Dictyostelium</taxon>
    </lineage>
</organism>
<keyword evidence="2" id="KW-1185">Reference proteome</keyword>
<dbReference type="EMBL" id="GL871373">
    <property type="protein sequence ID" value="EGC29961.1"/>
    <property type="molecule type" value="Genomic_DNA"/>
</dbReference>
<feature type="non-terminal residue" evidence="1">
    <location>
        <position position="1"/>
    </location>
</feature>
<reference evidence="2" key="1">
    <citation type="journal article" date="2011" name="Genome Biol.">
        <title>Comparative genomics of the social amoebae Dictyostelium discoideum and Dictyostelium purpureum.</title>
        <authorList>
            <consortium name="US DOE Joint Genome Institute (JGI-PGF)"/>
            <person name="Sucgang R."/>
            <person name="Kuo A."/>
            <person name="Tian X."/>
            <person name="Salerno W."/>
            <person name="Parikh A."/>
            <person name="Feasley C.L."/>
            <person name="Dalin E."/>
            <person name="Tu H."/>
            <person name="Huang E."/>
            <person name="Barry K."/>
            <person name="Lindquist E."/>
            <person name="Shapiro H."/>
            <person name="Bruce D."/>
            <person name="Schmutz J."/>
            <person name="Salamov A."/>
            <person name="Fey P."/>
            <person name="Gaudet P."/>
            <person name="Anjard C."/>
            <person name="Babu M.M."/>
            <person name="Basu S."/>
            <person name="Bushmanova Y."/>
            <person name="van der Wel H."/>
            <person name="Katoh-Kurasawa M."/>
            <person name="Dinh C."/>
            <person name="Coutinho P.M."/>
            <person name="Saito T."/>
            <person name="Elias M."/>
            <person name="Schaap P."/>
            <person name="Kay R.R."/>
            <person name="Henrissat B."/>
            <person name="Eichinger L."/>
            <person name="Rivero F."/>
            <person name="Putnam N.H."/>
            <person name="West C.M."/>
            <person name="Loomis W.F."/>
            <person name="Chisholm R.L."/>
            <person name="Shaulsky G."/>
            <person name="Strassmann J.E."/>
            <person name="Queller D.C."/>
            <person name="Kuspa A."/>
            <person name="Grigoriev I.V."/>
        </authorList>
    </citation>
    <scope>NUCLEOTIDE SEQUENCE [LARGE SCALE GENOMIC DNA]</scope>
    <source>
        <strain evidence="2">QSDP1</strain>
    </source>
</reference>
<sequence>DSNDSSPEQADFDMDVSAGFKLESDYNSMNIPIEINLDSYVSENFILSSGASPIIEVANLPQLNKNINNNNNNNILTNSNNDTNSTASTPMNLDTMEPIDTNHMVLNDKEIQNNSNITDSILTVDTNSNNNEQHQNLESLQIELEPVIQVELLEQPPSQPKEDQNVNKPLEQHQHQLNNSLNHHEELVLNTDTSNSTIEESVQTNTLPTPHINLDGTIIGNELLSTTSNLMNSEPSPLVKIELDDLKKSNYDNINKKGGISPNKTTTASTLNATVSPTTSANNFEYSLYMDILGAPSSTSSMKRKRDEDNQNINNQNAGIVVQQNGDFFNEFNSSITEAPYSSSQLSFQTPFSPDIVVDNDFQIKKRIVS</sequence>
<evidence type="ECO:0000313" key="1">
    <source>
        <dbReference type="EMBL" id="EGC29961.1"/>
    </source>
</evidence>